<gene>
    <name evidence="8" type="ORF">IAD41_03015</name>
</gene>
<sequence>MIYLQLFLEFFHIGLFSFGGGYATLPFLYHIAENQGWYTTKQLTDMIAVSSITPGPVGVNVATFAGYTTSGILGALVATTSVILPSLIIVVIISKLLEQFKHNKYVKSVIYSIKPAGCGLLGAVAVDMFLTEINVKAIALLLILFGVSLGKKRDPLFYLGISAVAGLLISLVKF</sequence>
<reference evidence="8" key="1">
    <citation type="submission" date="2020-10" db="EMBL/GenBank/DDBJ databases">
        <authorList>
            <person name="Gilroy R."/>
        </authorList>
    </citation>
    <scope>NUCLEOTIDE SEQUENCE</scope>
    <source>
        <strain evidence="8">CHK152-2994</strain>
    </source>
</reference>
<evidence type="ECO:0000256" key="2">
    <source>
        <dbReference type="ARBA" id="ARBA00005262"/>
    </source>
</evidence>
<organism evidence="8 9">
    <name type="scientific">Candidatus Scatenecus faecavium</name>
    <dbReference type="NCBI Taxonomy" id="2840915"/>
    <lineage>
        <taxon>Bacteria</taxon>
        <taxon>Candidatus Scatenecus</taxon>
    </lineage>
</organism>
<comment type="subcellular location">
    <subcellularLocation>
        <location evidence="1">Cell membrane</location>
        <topology evidence="1">Multi-pass membrane protein</topology>
    </subcellularLocation>
</comment>
<evidence type="ECO:0000256" key="3">
    <source>
        <dbReference type="ARBA" id="ARBA00022475"/>
    </source>
</evidence>
<comment type="caution">
    <text evidence="8">The sequence shown here is derived from an EMBL/GenBank/DDBJ whole genome shotgun (WGS) entry which is preliminary data.</text>
</comment>
<evidence type="ECO:0000256" key="4">
    <source>
        <dbReference type="ARBA" id="ARBA00022692"/>
    </source>
</evidence>
<comment type="similarity">
    <text evidence="2">Belongs to the chromate ion transporter (CHR) (TC 2.A.51) family.</text>
</comment>
<dbReference type="GO" id="GO:0005886">
    <property type="term" value="C:plasma membrane"/>
    <property type="evidence" value="ECO:0007669"/>
    <property type="project" value="UniProtKB-SubCell"/>
</dbReference>
<protein>
    <submittedName>
        <fullName evidence="8">Chromate transporter</fullName>
    </submittedName>
</protein>
<evidence type="ECO:0000313" key="8">
    <source>
        <dbReference type="EMBL" id="HIS82561.1"/>
    </source>
</evidence>
<name>A0A9D1FW82_9BACT</name>
<dbReference type="InterPro" id="IPR052518">
    <property type="entry name" value="CHR_Transporter"/>
</dbReference>
<accession>A0A9D1FW82</accession>
<evidence type="ECO:0000256" key="7">
    <source>
        <dbReference type="SAM" id="Phobius"/>
    </source>
</evidence>
<feature type="transmembrane region" description="Helical" evidence="7">
    <location>
        <begin position="72"/>
        <end position="97"/>
    </location>
</feature>
<dbReference type="Pfam" id="PF02417">
    <property type="entry name" value="Chromate_transp"/>
    <property type="match status" value="1"/>
</dbReference>
<dbReference type="EMBL" id="DVJO01000065">
    <property type="protein sequence ID" value="HIS82561.1"/>
    <property type="molecule type" value="Genomic_DNA"/>
</dbReference>
<dbReference type="InterPro" id="IPR003370">
    <property type="entry name" value="Chromate_transpt"/>
</dbReference>
<dbReference type="GO" id="GO:0015109">
    <property type="term" value="F:chromate transmembrane transporter activity"/>
    <property type="evidence" value="ECO:0007669"/>
    <property type="project" value="InterPro"/>
</dbReference>
<dbReference type="PANTHER" id="PTHR43663">
    <property type="entry name" value="CHROMATE TRANSPORT PROTEIN-RELATED"/>
    <property type="match status" value="1"/>
</dbReference>
<proteinExistence type="inferred from homology"/>
<evidence type="ECO:0000313" key="9">
    <source>
        <dbReference type="Proteomes" id="UP000824139"/>
    </source>
</evidence>
<evidence type="ECO:0000256" key="1">
    <source>
        <dbReference type="ARBA" id="ARBA00004651"/>
    </source>
</evidence>
<reference evidence="8" key="2">
    <citation type="journal article" date="2021" name="PeerJ">
        <title>Extensive microbial diversity within the chicken gut microbiome revealed by metagenomics and culture.</title>
        <authorList>
            <person name="Gilroy R."/>
            <person name="Ravi A."/>
            <person name="Getino M."/>
            <person name="Pursley I."/>
            <person name="Horton D.L."/>
            <person name="Alikhan N.F."/>
            <person name="Baker D."/>
            <person name="Gharbi K."/>
            <person name="Hall N."/>
            <person name="Watson M."/>
            <person name="Adriaenssens E.M."/>
            <person name="Foster-Nyarko E."/>
            <person name="Jarju S."/>
            <person name="Secka A."/>
            <person name="Antonio M."/>
            <person name="Oren A."/>
            <person name="Chaudhuri R.R."/>
            <person name="La Ragione R."/>
            <person name="Hildebrand F."/>
            <person name="Pallen M.J."/>
        </authorList>
    </citation>
    <scope>NUCLEOTIDE SEQUENCE</scope>
    <source>
        <strain evidence="8">CHK152-2994</strain>
    </source>
</reference>
<keyword evidence="6 7" id="KW-0472">Membrane</keyword>
<feature type="transmembrane region" description="Helical" evidence="7">
    <location>
        <begin position="6"/>
        <end position="31"/>
    </location>
</feature>
<keyword evidence="5 7" id="KW-1133">Transmembrane helix</keyword>
<dbReference type="PANTHER" id="PTHR43663:SF1">
    <property type="entry name" value="CHROMATE TRANSPORTER"/>
    <property type="match status" value="1"/>
</dbReference>
<dbReference type="AlphaFoldDB" id="A0A9D1FW82"/>
<dbReference type="Proteomes" id="UP000824139">
    <property type="component" value="Unassembled WGS sequence"/>
</dbReference>
<keyword evidence="3" id="KW-1003">Cell membrane</keyword>
<keyword evidence="4 7" id="KW-0812">Transmembrane</keyword>
<evidence type="ECO:0000256" key="5">
    <source>
        <dbReference type="ARBA" id="ARBA00022989"/>
    </source>
</evidence>
<evidence type="ECO:0000256" key="6">
    <source>
        <dbReference type="ARBA" id="ARBA00023136"/>
    </source>
</evidence>
<feature type="transmembrane region" description="Helical" evidence="7">
    <location>
        <begin position="155"/>
        <end position="172"/>
    </location>
</feature>
<feature type="transmembrane region" description="Helical" evidence="7">
    <location>
        <begin position="118"/>
        <end position="149"/>
    </location>
</feature>